<evidence type="ECO:0000313" key="2">
    <source>
        <dbReference type="Proteomes" id="UP000494365"/>
    </source>
</evidence>
<evidence type="ECO:0000313" key="1">
    <source>
        <dbReference type="EMBL" id="CAB3802515.1"/>
    </source>
</evidence>
<protein>
    <submittedName>
        <fullName evidence="1">Uncharacterized protein</fullName>
    </submittedName>
</protein>
<dbReference type="Proteomes" id="UP000494365">
    <property type="component" value="Unassembled WGS sequence"/>
</dbReference>
<proteinExistence type="predicted"/>
<organism evidence="1 2">
    <name type="scientific">Paraburkholderia ultramafica</name>
    <dbReference type="NCBI Taxonomy" id="1544867"/>
    <lineage>
        <taxon>Bacteria</taxon>
        <taxon>Pseudomonadati</taxon>
        <taxon>Pseudomonadota</taxon>
        <taxon>Betaproteobacteria</taxon>
        <taxon>Burkholderiales</taxon>
        <taxon>Burkholderiaceae</taxon>
        <taxon>Paraburkholderia</taxon>
    </lineage>
</organism>
<name>A0A6S7BJI2_9BURK</name>
<keyword evidence="2" id="KW-1185">Reference proteome</keyword>
<dbReference type="EMBL" id="CADIKK010000033">
    <property type="protein sequence ID" value="CAB3802515.1"/>
    <property type="molecule type" value="Genomic_DNA"/>
</dbReference>
<reference evidence="1 2" key="1">
    <citation type="submission" date="2020-04" db="EMBL/GenBank/DDBJ databases">
        <authorList>
            <person name="De Canck E."/>
        </authorList>
    </citation>
    <scope>NUCLEOTIDE SEQUENCE [LARGE SCALE GENOMIC DNA]</scope>
    <source>
        <strain evidence="1 2">LMG 28614</strain>
    </source>
</reference>
<sequence>MATHNHVDRLQRIEDNFADFIAEGFKKCDCSIRSFNRKP</sequence>
<accession>A0A6S7BJI2</accession>
<dbReference type="AlphaFoldDB" id="A0A6S7BJI2"/>
<gene>
    <name evidence="1" type="ORF">LMG28614_05628</name>
</gene>